<dbReference type="Pfam" id="PF00226">
    <property type="entry name" value="DnaJ"/>
    <property type="match status" value="1"/>
</dbReference>
<evidence type="ECO:0000256" key="3">
    <source>
        <dbReference type="ARBA" id="ARBA00022771"/>
    </source>
</evidence>
<reference evidence="12 13" key="1">
    <citation type="journal article" date="2016" name="Nat. Commun.">
        <title>Thousands of microbial genomes shed light on interconnected biogeochemical processes in an aquifer system.</title>
        <authorList>
            <person name="Anantharaman K."/>
            <person name="Brown C.T."/>
            <person name="Hug L.A."/>
            <person name="Sharon I."/>
            <person name="Castelle C.J."/>
            <person name="Probst A.J."/>
            <person name="Thomas B.C."/>
            <person name="Singh A."/>
            <person name="Wilkins M.J."/>
            <person name="Karaoz U."/>
            <person name="Brodie E.L."/>
            <person name="Williams K.H."/>
            <person name="Hubbard S.S."/>
            <person name="Banfield J.F."/>
        </authorList>
    </citation>
    <scope>NUCLEOTIDE SEQUENCE [LARGE SCALE GENOMIC DNA]</scope>
</reference>
<dbReference type="EMBL" id="MFLE01000006">
    <property type="protein sequence ID" value="OGG62322.1"/>
    <property type="molecule type" value="Genomic_DNA"/>
</dbReference>
<proteinExistence type="inferred from homology"/>
<dbReference type="GO" id="GO:0005524">
    <property type="term" value="F:ATP binding"/>
    <property type="evidence" value="ECO:0007669"/>
    <property type="project" value="InterPro"/>
</dbReference>
<keyword evidence="8" id="KW-0235">DNA replication</keyword>
<dbReference type="GO" id="GO:0005737">
    <property type="term" value="C:cytoplasm"/>
    <property type="evidence" value="ECO:0007669"/>
    <property type="project" value="UniProtKB-SubCell"/>
</dbReference>
<dbReference type="GO" id="GO:0051082">
    <property type="term" value="F:unfolded protein binding"/>
    <property type="evidence" value="ECO:0007669"/>
    <property type="project" value="UniProtKB-UniRule"/>
</dbReference>
<dbReference type="CDD" id="cd10747">
    <property type="entry name" value="DnaJ_C"/>
    <property type="match status" value="1"/>
</dbReference>
<feature type="binding site" evidence="8">
    <location>
        <position position="180"/>
    </location>
    <ligand>
        <name>Zn(2+)</name>
        <dbReference type="ChEBI" id="CHEBI:29105"/>
        <label>2</label>
    </ligand>
</feature>
<dbReference type="GO" id="GO:0009408">
    <property type="term" value="P:response to heat"/>
    <property type="evidence" value="ECO:0007669"/>
    <property type="project" value="InterPro"/>
</dbReference>
<dbReference type="SUPFAM" id="SSF57938">
    <property type="entry name" value="DnaJ/Hsp40 cysteine-rich domain"/>
    <property type="match status" value="1"/>
</dbReference>
<dbReference type="PROSITE" id="PS50076">
    <property type="entry name" value="DNAJ_2"/>
    <property type="match status" value="1"/>
</dbReference>
<organism evidence="12 13">
    <name type="scientific">Candidatus Kaiserbacteria bacterium RIFCSPHIGHO2_02_FULL_49_34</name>
    <dbReference type="NCBI Taxonomy" id="1798491"/>
    <lineage>
        <taxon>Bacteria</taxon>
        <taxon>Candidatus Kaiseribacteriota</taxon>
    </lineage>
</organism>
<dbReference type="FunFam" id="2.60.260.20:FF:000005">
    <property type="entry name" value="Chaperone protein dnaJ 1, mitochondrial"/>
    <property type="match status" value="1"/>
</dbReference>
<sequence length="368" mass="39295">MAEISSIQSMKNYYETLGVTKSASHDEIKKAFRKLAAQYHPDKKTGDEAKFKEISEAYAVLGDEKKRAEYDAYGRSYSGGAGAQGQGGFGGFDFSGFQGFGGANGVEFDLNDIFEGFGFGGNGGGRRARGNDVAIDIELTFEESIFGAKRSVTLTKVNQCATCDGSGAKKGTTMETCAHCNGQGKVREARQTIMGQMVSVRECSHCAGTGKIPKERCADCHGDGVRRQAESIDIVIPAGVQNGEMIRMTGRGEAVKGGTSGDLYVKLHVGKHASITRDGETLRSTLHVKLTDALLGGTYTVATLEGDMPLDIPAGVTHGETLRIKNRGVPKGRSSDRGDFLVTVEIDMPKKLSKSAKKIIEELRAEGV</sequence>
<dbReference type="Gene3D" id="2.10.230.10">
    <property type="entry name" value="Heat shock protein DnaJ, cysteine-rich domain"/>
    <property type="match status" value="1"/>
</dbReference>
<dbReference type="NCBIfam" id="TIGR02349">
    <property type="entry name" value="DnaJ_bact"/>
    <property type="match status" value="1"/>
</dbReference>
<dbReference type="PROSITE" id="PS51188">
    <property type="entry name" value="ZF_CR"/>
    <property type="match status" value="1"/>
</dbReference>
<evidence type="ECO:0000256" key="9">
    <source>
        <dbReference type="PROSITE-ProRule" id="PRU00546"/>
    </source>
</evidence>
<evidence type="ECO:0000259" key="11">
    <source>
        <dbReference type="PROSITE" id="PS51188"/>
    </source>
</evidence>
<gene>
    <name evidence="8" type="primary">dnaJ</name>
    <name evidence="12" type="ORF">A3C87_02450</name>
</gene>
<feature type="binding site" evidence="8">
    <location>
        <position position="177"/>
    </location>
    <ligand>
        <name>Zn(2+)</name>
        <dbReference type="ChEBI" id="CHEBI:29105"/>
        <label>2</label>
    </ligand>
</feature>
<evidence type="ECO:0000259" key="10">
    <source>
        <dbReference type="PROSITE" id="PS50076"/>
    </source>
</evidence>
<evidence type="ECO:0000313" key="13">
    <source>
        <dbReference type="Proteomes" id="UP000176511"/>
    </source>
</evidence>
<comment type="similarity">
    <text evidence="6 8">Belongs to the DnaJ family.</text>
</comment>
<evidence type="ECO:0000256" key="5">
    <source>
        <dbReference type="ARBA" id="ARBA00023186"/>
    </source>
</evidence>
<feature type="binding site" evidence="8">
    <location>
        <position position="206"/>
    </location>
    <ligand>
        <name>Zn(2+)</name>
        <dbReference type="ChEBI" id="CHEBI:29105"/>
        <label>2</label>
    </ligand>
</feature>
<keyword evidence="3 8" id="KW-0863">Zinc-finger</keyword>
<keyword evidence="2 8" id="KW-0677">Repeat</keyword>
<keyword evidence="8" id="KW-0963">Cytoplasm</keyword>
<evidence type="ECO:0000256" key="6">
    <source>
        <dbReference type="ARBA" id="ARBA00061004"/>
    </source>
</evidence>
<dbReference type="InterPro" id="IPR001305">
    <property type="entry name" value="HSP_DnaJ_Cys-rich_dom"/>
</dbReference>
<feature type="binding site" evidence="8">
    <location>
        <position position="217"/>
    </location>
    <ligand>
        <name>Zn(2+)</name>
        <dbReference type="ChEBI" id="CHEBI:29105"/>
        <label>1</label>
    </ligand>
</feature>
<evidence type="ECO:0000256" key="7">
    <source>
        <dbReference type="ARBA" id="ARBA00067609"/>
    </source>
</evidence>
<feature type="domain" description="CR-type" evidence="11">
    <location>
        <begin position="147"/>
        <end position="229"/>
    </location>
</feature>
<dbReference type="CDD" id="cd06257">
    <property type="entry name" value="DnaJ"/>
    <property type="match status" value="1"/>
</dbReference>
<dbReference type="NCBIfam" id="NF008035">
    <property type="entry name" value="PRK10767.1"/>
    <property type="match status" value="1"/>
</dbReference>
<feature type="repeat" description="CXXCXGXG motif" evidence="8">
    <location>
        <begin position="160"/>
        <end position="167"/>
    </location>
</feature>
<dbReference type="PROSITE" id="PS00636">
    <property type="entry name" value="DNAJ_1"/>
    <property type="match status" value="1"/>
</dbReference>
<dbReference type="GO" id="GO:0006260">
    <property type="term" value="P:DNA replication"/>
    <property type="evidence" value="ECO:0007669"/>
    <property type="project" value="UniProtKB-KW"/>
</dbReference>
<comment type="caution">
    <text evidence="12">The sequence shown here is derived from an EMBL/GenBank/DDBJ whole genome shotgun (WGS) entry which is preliminary data.</text>
</comment>
<comment type="function">
    <text evidence="8">Participates actively in the response to hyperosmotic and heat shock by preventing the aggregation of stress-denatured proteins and by disaggregating proteins, also in an autonomous, DnaK-independent fashion. Unfolded proteins bind initially to DnaJ; upon interaction with the DnaJ-bound protein, DnaK hydrolyzes its bound ATP, resulting in the formation of a stable complex. GrpE releases ADP from DnaK; ATP binding to DnaK triggers the release of the substrate protein, thus completing the reaction cycle. Several rounds of ATP-dependent interactions between DnaJ, DnaK and GrpE are required for fully efficient folding. Also involved, together with DnaK and GrpE, in the DNA replication of plasmids through activation of initiation proteins.</text>
</comment>
<feature type="repeat" description="CXXCXGXG motif" evidence="8">
    <location>
        <begin position="217"/>
        <end position="224"/>
    </location>
</feature>
<dbReference type="HAMAP" id="MF_01152">
    <property type="entry name" value="DnaJ"/>
    <property type="match status" value="1"/>
</dbReference>
<dbReference type="SUPFAM" id="SSF46565">
    <property type="entry name" value="Chaperone J-domain"/>
    <property type="match status" value="1"/>
</dbReference>
<feature type="binding site" evidence="8">
    <location>
        <position position="163"/>
    </location>
    <ligand>
        <name>Zn(2+)</name>
        <dbReference type="ChEBI" id="CHEBI:29105"/>
        <label>1</label>
    </ligand>
</feature>
<dbReference type="Gene3D" id="1.10.287.110">
    <property type="entry name" value="DnaJ domain"/>
    <property type="match status" value="1"/>
</dbReference>
<dbReference type="InterPro" id="IPR036869">
    <property type="entry name" value="J_dom_sf"/>
</dbReference>
<feature type="binding site" evidence="8">
    <location>
        <position position="160"/>
    </location>
    <ligand>
        <name>Zn(2+)</name>
        <dbReference type="ChEBI" id="CHEBI:29105"/>
        <label>1</label>
    </ligand>
</feature>
<dbReference type="Pfam" id="PF00684">
    <property type="entry name" value="DnaJ_CXXCXGXG"/>
    <property type="match status" value="1"/>
</dbReference>
<dbReference type="FunFam" id="2.10.230.10:FF:000002">
    <property type="entry name" value="Molecular chaperone DnaJ"/>
    <property type="match status" value="1"/>
</dbReference>
<keyword evidence="1 8" id="KW-0479">Metal-binding</keyword>
<comment type="cofactor">
    <cofactor evidence="8">
        <name>Zn(2+)</name>
        <dbReference type="ChEBI" id="CHEBI:29105"/>
    </cofactor>
    <text evidence="8">Binds 2 Zn(2+) ions per monomer.</text>
</comment>
<dbReference type="SMART" id="SM00271">
    <property type="entry name" value="DnaJ"/>
    <property type="match status" value="1"/>
</dbReference>
<feature type="domain" description="J" evidence="10">
    <location>
        <begin position="12"/>
        <end position="74"/>
    </location>
</feature>
<dbReference type="AlphaFoldDB" id="A0A1F6DMR4"/>
<keyword evidence="5 8" id="KW-0143">Chaperone</keyword>
<keyword evidence="4 8" id="KW-0862">Zinc</keyword>
<dbReference type="SUPFAM" id="SSF49493">
    <property type="entry name" value="HSP40/DnaJ peptide-binding domain"/>
    <property type="match status" value="2"/>
</dbReference>
<evidence type="ECO:0000313" key="12">
    <source>
        <dbReference type="EMBL" id="OGG62322.1"/>
    </source>
</evidence>
<dbReference type="GO" id="GO:0042026">
    <property type="term" value="P:protein refolding"/>
    <property type="evidence" value="ECO:0007669"/>
    <property type="project" value="TreeGrafter"/>
</dbReference>
<feature type="zinc finger region" description="CR-type" evidence="9">
    <location>
        <begin position="147"/>
        <end position="229"/>
    </location>
</feature>
<feature type="binding site" evidence="8">
    <location>
        <position position="220"/>
    </location>
    <ligand>
        <name>Zn(2+)</name>
        <dbReference type="ChEBI" id="CHEBI:29105"/>
        <label>1</label>
    </ligand>
</feature>
<evidence type="ECO:0000256" key="8">
    <source>
        <dbReference type="HAMAP-Rule" id="MF_01152"/>
    </source>
</evidence>
<comment type="domain">
    <text evidence="8">The J domain is necessary and sufficient to stimulate DnaK ATPase activity. Zinc center 1 plays an important role in the autonomous, DnaK-independent chaperone activity of DnaJ. Zinc center 2 is essential for interaction with DnaK and for DnaJ activity.</text>
</comment>
<name>A0A1F6DMR4_9BACT</name>
<dbReference type="Gene3D" id="2.60.260.20">
    <property type="entry name" value="Urease metallochaperone UreE, N-terminal domain"/>
    <property type="match status" value="2"/>
</dbReference>
<protein>
    <recommendedName>
        <fullName evidence="7 8">Chaperone protein DnaJ</fullName>
    </recommendedName>
</protein>
<accession>A0A1F6DMR4</accession>
<evidence type="ECO:0000256" key="2">
    <source>
        <dbReference type="ARBA" id="ARBA00022737"/>
    </source>
</evidence>
<dbReference type="STRING" id="1798491.A3C87_02450"/>
<dbReference type="InterPro" id="IPR018253">
    <property type="entry name" value="DnaJ_domain_CS"/>
</dbReference>
<dbReference type="PANTHER" id="PTHR43096:SF10">
    <property type="entry name" value="CHAPERONE PROTEIN DNAJ A6, CHLOROPLASTIC"/>
    <property type="match status" value="1"/>
</dbReference>
<feature type="repeat" description="CXXCXGXG motif" evidence="8">
    <location>
        <begin position="203"/>
        <end position="210"/>
    </location>
</feature>
<dbReference type="InterPro" id="IPR012724">
    <property type="entry name" value="DnaJ"/>
</dbReference>
<dbReference type="InterPro" id="IPR036410">
    <property type="entry name" value="HSP_DnaJ_Cys-rich_dom_sf"/>
</dbReference>
<evidence type="ECO:0000256" key="1">
    <source>
        <dbReference type="ARBA" id="ARBA00022723"/>
    </source>
</evidence>
<feature type="repeat" description="CXXCXGXG motif" evidence="8">
    <location>
        <begin position="177"/>
        <end position="184"/>
    </location>
</feature>
<dbReference type="Proteomes" id="UP000176511">
    <property type="component" value="Unassembled WGS sequence"/>
</dbReference>
<keyword evidence="8" id="KW-0346">Stress response</keyword>
<comment type="subcellular location">
    <subcellularLocation>
        <location evidence="8">Cytoplasm</location>
    </subcellularLocation>
</comment>
<dbReference type="Pfam" id="PF01556">
    <property type="entry name" value="DnaJ_C"/>
    <property type="match status" value="1"/>
</dbReference>
<dbReference type="GO" id="GO:0031072">
    <property type="term" value="F:heat shock protein binding"/>
    <property type="evidence" value="ECO:0007669"/>
    <property type="project" value="InterPro"/>
</dbReference>
<dbReference type="InterPro" id="IPR008971">
    <property type="entry name" value="HSP40/DnaJ_pept-bd"/>
</dbReference>
<dbReference type="GO" id="GO:0008270">
    <property type="term" value="F:zinc ion binding"/>
    <property type="evidence" value="ECO:0007669"/>
    <property type="project" value="UniProtKB-UniRule"/>
</dbReference>
<dbReference type="InterPro" id="IPR002939">
    <property type="entry name" value="DnaJ_C"/>
</dbReference>
<comment type="subunit">
    <text evidence="8">Homodimer.</text>
</comment>
<dbReference type="PANTHER" id="PTHR43096">
    <property type="entry name" value="DNAJ HOMOLOG 1, MITOCHONDRIAL-RELATED"/>
    <property type="match status" value="1"/>
</dbReference>
<dbReference type="PRINTS" id="PR00625">
    <property type="entry name" value="JDOMAIN"/>
</dbReference>
<feature type="binding site" evidence="8">
    <location>
        <position position="203"/>
    </location>
    <ligand>
        <name>Zn(2+)</name>
        <dbReference type="ChEBI" id="CHEBI:29105"/>
        <label>2</label>
    </ligand>
</feature>
<dbReference type="InterPro" id="IPR001623">
    <property type="entry name" value="DnaJ_domain"/>
</dbReference>
<evidence type="ECO:0000256" key="4">
    <source>
        <dbReference type="ARBA" id="ARBA00022833"/>
    </source>
</evidence>